<gene>
    <name evidence="2" type="ORF">FCI23_29155</name>
</gene>
<organism evidence="2 3">
    <name type="scientific">Actinacidiphila oryziradicis</name>
    <dbReference type="NCBI Taxonomy" id="2571141"/>
    <lineage>
        <taxon>Bacteria</taxon>
        <taxon>Bacillati</taxon>
        <taxon>Actinomycetota</taxon>
        <taxon>Actinomycetes</taxon>
        <taxon>Kitasatosporales</taxon>
        <taxon>Streptomycetaceae</taxon>
        <taxon>Actinacidiphila</taxon>
    </lineage>
</organism>
<evidence type="ECO:0000256" key="1">
    <source>
        <dbReference type="SAM" id="Phobius"/>
    </source>
</evidence>
<keyword evidence="1" id="KW-0812">Transmembrane</keyword>
<dbReference type="OrthoDB" id="5324916at2"/>
<sequence length="78" mass="8521">MVILTVYALRTFTPHVPDTAWPTLLALVFTVALHLWRRNVMLSVLGGTADHVALAGTLFASPEESWETRCGAVDVTGR</sequence>
<dbReference type="EMBL" id="SUMC01000033">
    <property type="protein sequence ID" value="TKA08157.1"/>
    <property type="molecule type" value="Genomic_DNA"/>
</dbReference>
<keyword evidence="3" id="KW-1185">Reference proteome</keyword>
<dbReference type="RefSeq" id="WP_136727015.1">
    <property type="nucleotide sequence ID" value="NZ_SUMC01000033.1"/>
</dbReference>
<comment type="caution">
    <text evidence="2">The sequence shown here is derived from an EMBL/GenBank/DDBJ whole genome shotgun (WGS) entry which is preliminary data.</text>
</comment>
<accession>A0A4U0SJ20</accession>
<proteinExistence type="predicted"/>
<feature type="transmembrane region" description="Helical" evidence="1">
    <location>
        <begin position="20"/>
        <end position="36"/>
    </location>
</feature>
<keyword evidence="1" id="KW-0472">Membrane</keyword>
<evidence type="ECO:0000313" key="2">
    <source>
        <dbReference type="EMBL" id="TKA08157.1"/>
    </source>
</evidence>
<protein>
    <submittedName>
        <fullName evidence="2">Uncharacterized protein</fullName>
    </submittedName>
</protein>
<keyword evidence="1" id="KW-1133">Transmembrane helix</keyword>
<reference evidence="2 3" key="1">
    <citation type="submission" date="2019-04" db="EMBL/GenBank/DDBJ databases">
        <title>Streptomyces oryziradicis sp. nov., a novel actinomycete isolated from rhizosphere soil of rice (Oryza sativa L.).</title>
        <authorList>
            <person name="Li C."/>
        </authorList>
    </citation>
    <scope>NUCLEOTIDE SEQUENCE [LARGE SCALE GENOMIC DNA]</scope>
    <source>
        <strain evidence="2 3">NEAU-C40</strain>
    </source>
</reference>
<evidence type="ECO:0000313" key="3">
    <source>
        <dbReference type="Proteomes" id="UP000305778"/>
    </source>
</evidence>
<dbReference type="AlphaFoldDB" id="A0A4U0SJ20"/>
<dbReference type="Pfam" id="PF05437">
    <property type="entry name" value="AzlD"/>
    <property type="match status" value="1"/>
</dbReference>
<name>A0A4U0SJ20_9ACTN</name>
<dbReference type="InterPro" id="IPR008407">
    <property type="entry name" value="Brnchd-chn_aa_trnsp_AzlD"/>
</dbReference>
<dbReference type="Proteomes" id="UP000305778">
    <property type="component" value="Unassembled WGS sequence"/>
</dbReference>